<dbReference type="OrthoDB" id="341259at2759"/>
<dbReference type="RefSeq" id="XP_018258562.1">
    <property type="nucleotide sequence ID" value="XM_018403263.1"/>
</dbReference>
<accession>A0A0J9WW20</accession>
<dbReference type="AlphaFoldDB" id="A0A0J9WW20"/>
<dbReference type="Proteomes" id="UP000009097">
    <property type="component" value="Unassembled WGS sequence"/>
</dbReference>
<sequence length="149" mass="16467">MALLTLPPELYFELAAFLEAKDLVTLLQTSKQVYPIIEYILYYRDTKSNSPVSLLWAVRKGMINTARKALRALECERISHDLQSKYTIQLILNEALCLAASGGHTHIVQLILGEGADASAQRGGRATALQLAVLHRHKEIINLILAASS</sequence>
<proteinExistence type="predicted"/>
<evidence type="ECO:0000313" key="3">
    <source>
        <dbReference type="Proteomes" id="UP000009097"/>
    </source>
</evidence>
<evidence type="ECO:0000313" key="2">
    <source>
        <dbReference type="EMBL" id="KNB20517.1"/>
    </source>
</evidence>
<dbReference type="KEGG" id="fox:FOXG_22845"/>
<dbReference type="Gene3D" id="1.25.40.20">
    <property type="entry name" value="Ankyrin repeat-containing domain"/>
    <property type="match status" value="1"/>
</dbReference>
<gene>
    <name evidence="2" type="ORF">FOXG_22845</name>
</gene>
<feature type="domain" description="F-box" evidence="1">
    <location>
        <begin position="1"/>
        <end position="46"/>
    </location>
</feature>
<organism evidence="2 3">
    <name type="scientific">Fusarium oxysporum f. sp. lycopersici (strain 4287 / CBS 123668 / FGSC 9935 / NRRL 34936)</name>
    <name type="common">Fusarium vascular wilt of tomato</name>
    <dbReference type="NCBI Taxonomy" id="426428"/>
    <lineage>
        <taxon>Eukaryota</taxon>
        <taxon>Fungi</taxon>
        <taxon>Dikarya</taxon>
        <taxon>Ascomycota</taxon>
        <taxon>Pezizomycotina</taxon>
        <taxon>Sordariomycetes</taxon>
        <taxon>Hypocreomycetidae</taxon>
        <taxon>Hypocreales</taxon>
        <taxon>Nectriaceae</taxon>
        <taxon>Fusarium</taxon>
        <taxon>Fusarium oxysporum species complex</taxon>
    </lineage>
</organism>
<dbReference type="VEuPathDB" id="FungiDB:FOXG_22845"/>
<dbReference type="InterPro" id="IPR036770">
    <property type="entry name" value="Ankyrin_rpt-contain_sf"/>
</dbReference>
<reference evidence="2" key="1">
    <citation type="submission" date="2007-04" db="EMBL/GenBank/DDBJ databases">
        <authorList>
            <consortium name="The Broad Institute Genome Sequencing Platform"/>
            <person name="Birren B."/>
            <person name="Lander E."/>
            <person name="Galagan J."/>
            <person name="Nusbaum C."/>
            <person name="Devon K."/>
            <person name="Ma L.-J."/>
            <person name="Jaffe D."/>
            <person name="Butler J."/>
            <person name="Alvarez P."/>
            <person name="Gnerre S."/>
            <person name="Grabherr M."/>
            <person name="Kleber M."/>
            <person name="Mauceli E."/>
            <person name="Brockman W."/>
            <person name="MacCallum I.A."/>
            <person name="Young S."/>
            <person name="LaButti K."/>
            <person name="DeCaprio D."/>
            <person name="Crawford M."/>
            <person name="Koehrsen M."/>
            <person name="Engels R."/>
            <person name="Montgomery P."/>
            <person name="Pearson M."/>
            <person name="Howarth C."/>
            <person name="Larson L."/>
            <person name="White J."/>
            <person name="O'Leary S."/>
            <person name="Kodira C."/>
            <person name="Zeng Q."/>
            <person name="Yandava C."/>
            <person name="Alvarado L."/>
            <person name="Kistler C."/>
            <person name="Shim W.-B."/>
            <person name="Kang S."/>
            <person name="Woloshuk C."/>
        </authorList>
    </citation>
    <scope>NUCLEOTIDE SEQUENCE</scope>
    <source>
        <strain evidence="2">4287</strain>
    </source>
</reference>
<dbReference type="InterPro" id="IPR002110">
    <property type="entry name" value="Ankyrin_rpt"/>
</dbReference>
<name>A0A0J9WW20_FUSO4</name>
<dbReference type="EMBL" id="DS231748">
    <property type="protein sequence ID" value="KNB20517.1"/>
    <property type="molecule type" value="Genomic_DNA"/>
</dbReference>
<dbReference type="InterPro" id="IPR001810">
    <property type="entry name" value="F-box_dom"/>
</dbReference>
<dbReference type="PROSITE" id="PS50181">
    <property type="entry name" value="FBOX"/>
    <property type="match status" value="1"/>
</dbReference>
<evidence type="ECO:0000259" key="1">
    <source>
        <dbReference type="PROSITE" id="PS50181"/>
    </source>
</evidence>
<dbReference type="GeneID" id="28963551"/>
<dbReference type="SUPFAM" id="SSF48403">
    <property type="entry name" value="Ankyrin repeat"/>
    <property type="match status" value="1"/>
</dbReference>
<protein>
    <recommendedName>
        <fullName evidence="1">F-box domain-containing protein</fullName>
    </recommendedName>
</protein>
<reference evidence="2" key="2">
    <citation type="journal article" date="2010" name="Nature">
        <title>Comparative genomics reveals mobile pathogenicity chromosomes in Fusarium.</title>
        <authorList>
            <person name="Ma L.J."/>
            <person name="van der Does H.C."/>
            <person name="Borkovich K.A."/>
            <person name="Coleman J.J."/>
            <person name="Daboussi M.J."/>
            <person name="Di Pietro A."/>
            <person name="Dufresne M."/>
            <person name="Freitag M."/>
            <person name="Grabherr M."/>
            <person name="Henrissat B."/>
            <person name="Houterman P.M."/>
            <person name="Kang S."/>
            <person name="Shim W.B."/>
            <person name="Woloshuk C."/>
            <person name="Xie X."/>
            <person name="Xu J.R."/>
            <person name="Antoniw J."/>
            <person name="Baker S.E."/>
            <person name="Bluhm B.H."/>
            <person name="Breakspear A."/>
            <person name="Brown D.W."/>
            <person name="Butchko R.A."/>
            <person name="Chapman S."/>
            <person name="Coulson R."/>
            <person name="Coutinho P.M."/>
            <person name="Danchin E.G."/>
            <person name="Diener A."/>
            <person name="Gale L.R."/>
            <person name="Gardiner D.M."/>
            <person name="Goff S."/>
            <person name="Hammond-Kosack K.E."/>
            <person name="Hilburn K."/>
            <person name="Hua-Van A."/>
            <person name="Jonkers W."/>
            <person name="Kazan K."/>
            <person name="Kodira C.D."/>
            <person name="Koehrsen M."/>
            <person name="Kumar L."/>
            <person name="Lee Y.H."/>
            <person name="Li L."/>
            <person name="Manners J.M."/>
            <person name="Miranda-Saavedra D."/>
            <person name="Mukherjee M."/>
            <person name="Park G."/>
            <person name="Park J."/>
            <person name="Park S.Y."/>
            <person name="Proctor R.H."/>
            <person name="Regev A."/>
            <person name="Ruiz-Roldan M.C."/>
            <person name="Sain D."/>
            <person name="Sakthikumar S."/>
            <person name="Sykes S."/>
            <person name="Schwartz D.C."/>
            <person name="Turgeon B.G."/>
            <person name="Wapinski I."/>
            <person name="Yoder O."/>
            <person name="Young S."/>
            <person name="Zeng Q."/>
            <person name="Zhou S."/>
            <person name="Galagan J."/>
            <person name="Cuomo C.A."/>
            <person name="Kistler H.C."/>
            <person name="Rep M."/>
        </authorList>
    </citation>
    <scope>NUCLEOTIDE SEQUENCE [LARGE SCALE GENOMIC DNA]</scope>
    <source>
        <strain evidence="2">4287</strain>
    </source>
</reference>
<dbReference type="Pfam" id="PF12796">
    <property type="entry name" value="Ank_2"/>
    <property type="match status" value="1"/>
</dbReference>